<protein>
    <submittedName>
        <fullName evidence="1">Uncharacterized protein</fullName>
    </submittedName>
</protein>
<organism evidence="1 2">
    <name type="scientific">Persea americana</name>
    <name type="common">Avocado</name>
    <dbReference type="NCBI Taxonomy" id="3435"/>
    <lineage>
        <taxon>Eukaryota</taxon>
        <taxon>Viridiplantae</taxon>
        <taxon>Streptophyta</taxon>
        <taxon>Embryophyta</taxon>
        <taxon>Tracheophyta</taxon>
        <taxon>Spermatophyta</taxon>
        <taxon>Magnoliopsida</taxon>
        <taxon>Magnoliidae</taxon>
        <taxon>Laurales</taxon>
        <taxon>Lauraceae</taxon>
        <taxon>Persea</taxon>
    </lineage>
</organism>
<reference evidence="1 2" key="1">
    <citation type="journal article" date="2022" name="Hortic Res">
        <title>A haplotype resolved chromosomal level avocado genome allows analysis of novel avocado genes.</title>
        <authorList>
            <person name="Nath O."/>
            <person name="Fletcher S.J."/>
            <person name="Hayward A."/>
            <person name="Shaw L.M."/>
            <person name="Masouleh A.K."/>
            <person name="Furtado A."/>
            <person name="Henry R.J."/>
            <person name="Mitter N."/>
        </authorList>
    </citation>
    <scope>NUCLEOTIDE SEQUENCE [LARGE SCALE GENOMIC DNA]</scope>
    <source>
        <strain evidence="2">cv. Hass</strain>
    </source>
</reference>
<keyword evidence="2" id="KW-1185">Reference proteome</keyword>
<sequence length="68" mass="7940">MFKHLEKQGQLLMEAYRLMSHDLHRLQVEEEMLMRKFYELMSAQGLVKKNGRRENSSTGNKNGNGENG</sequence>
<dbReference type="EMBL" id="CM056813">
    <property type="protein sequence ID" value="KAJ8639116.1"/>
    <property type="molecule type" value="Genomic_DNA"/>
</dbReference>
<gene>
    <name evidence="1" type="ORF">MRB53_015810</name>
</gene>
<name>A0ACC2M034_PERAE</name>
<comment type="caution">
    <text evidence="1">The sequence shown here is derived from an EMBL/GenBank/DDBJ whole genome shotgun (WGS) entry which is preliminary data.</text>
</comment>
<proteinExistence type="predicted"/>
<dbReference type="Proteomes" id="UP001234297">
    <property type="component" value="Chromosome 5"/>
</dbReference>
<evidence type="ECO:0000313" key="1">
    <source>
        <dbReference type="EMBL" id="KAJ8639116.1"/>
    </source>
</evidence>
<evidence type="ECO:0000313" key="2">
    <source>
        <dbReference type="Proteomes" id="UP001234297"/>
    </source>
</evidence>
<accession>A0ACC2M034</accession>